<evidence type="ECO:0000313" key="1">
    <source>
        <dbReference type="EMBL" id="PNR29536.1"/>
    </source>
</evidence>
<protein>
    <submittedName>
        <fullName evidence="1 2">Uncharacterized protein</fullName>
    </submittedName>
</protein>
<reference evidence="1 3" key="1">
    <citation type="journal article" date="2008" name="Science">
        <title>The Physcomitrella genome reveals evolutionary insights into the conquest of land by plants.</title>
        <authorList>
            <person name="Rensing S."/>
            <person name="Lang D."/>
            <person name="Zimmer A."/>
            <person name="Terry A."/>
            <person name="Salamov A."/>
            <person name="Shapiro H."/>
            <person name="Nishiyama T."/>
            <person name="Perroud P.-F."/>
            <person name="Lindquist E."/>
            <person name="Kamisugi Y."/>
            <person name="Tanahashi T."/>
            <person name="Sakakibara K."/>
            <person name="Fujita T."/>
            <person name="Oishi K."/>
            <person name="Shin-I T."/>
            <person name="Kuroki Y."/>
            <person name="Toyoda A."/>
            <person name="Suzuki Y."/>
            <person name="Hashimoto A."/>
            <person name="Yamaguchi K."/>
            <person name="Sugano A."/>
            <person name="Kohara Y."/>
            <person name="Fujiyama A."/>
            <person name="Anterola A."/>
            <person name="Aoki S."/>
            <person name="Ashton N."/>
            <person name="Barbazuk W.B."/>
            <person name="Barker E."/>
            <person name="Bennetzen J."/>
            <person name="Bezanilla M."/>
            <person name="Blankenship R."/>
            <person name="Cho S.H."/>
            <person name="Dutcher S."/>
            <person name="Estelle M."/>
            <person name="Fawcett J.A."/>
            <person name="Gundlach H."/>
            <person name="Hanada K."/>
            <person name="Heyl A."/>
            <person name="Hicks K.A."/>
            <person name="Hugh J."/>
            <person name="Lohr M."/>
            <person name="Mayer K."/>
            <person name="Melkozernov A."/>
            <person name="Murata T."/>
            <person name="Nelson D."/>
            <person name="Pils B."/>
            <person name="Prigge M."/>
            <person name="Reiss B."/>
            <person name="Renner T."/>
            <person name="Rombauts S."/>
            <person name="Rushton P."/>
            <person name="Sanderfoot A."/>
            <person name="Schween G."/>
            <person name="Shiu S.-H."/>
            <person name="Stueber K."/>
            <person name="Theodoulou F.L."/>
            <person name="Tu H."/>
            <person name="Van de Peer Y."/>
            <person name="Verrier P.J."/>
            <person name="Waters E."/>
            <person name="Wood A."/>
            <person name="Yang L."/>
            <person name="Cove D."/>
            <person name="Cuming A."/>
            <person name="Hasebe M."/>
            <person name="Lucas S."/>
            <person name="Mishler D.B."/>
            <person name="Reski R."/>
            <person name="Grigoriev I."/>
            <person name="Quatrano R.S."/>
            <person name="Boore J.L."/>
        </authorList>
    </citation>
    <scope>NUCLEOTIDE SEQUENCE [LARGE SCALE GENOMIC DNA]</scope>
    <source>
        <strain evidence="2 3">cv. Gransden 2004</strain>
    </source>
</reference>
<reference evidence="2" key="3">
    <citation type="submission" date="2020-12" db="UniProtKB">
        <authorList>
            <consortium name="EnsemblPlants"/>
        </authorList>
    </citation>
    <scope>IDENTIFICATION</scope>
</reference>
<keyword evidence="3" id="KW-1185">Reference proteome</keyword>
<dbReference type="Gramene" id="Pp3c23_17720V3.1">
    <property type="protein sequence ID" value="Pp3c23_17720V3.1"/>
    <property type="gene ID" value="Pp3c23_17720"/>
</dbReference>
<dbReference type="Proteomes" id="UP000006727">
    <property type="component" value="Chromosome 23"/>
</dbReference>
<organism evidence="1">
    <name type="scientific">Physcomitrium patens</name>
    <name type="common">Spreading-leaved earth moss</name>
    <name type="synonym">Physcomitrella patens</name>
    <dbReference type="NCBI Taxonomy" id="3218"/>
    <lineage>
        <taxon>Eukaryota</taxon>
        <taxon>Viridiplantae</taxon>
        <taxon>Streptophyta</taxon>
        <taxon>Embryophyta</taxon>
        <taxon>Bryophyta</taxon>
        <taxon>Bryophytina</taxon>
        <taxon>Bryopsida</taxon>
        <taxon>Funariidae</taxon>
        <taxon>Funariales</taxon>
        <taxon>Funariaceae</taxon>
        <taxon>Physcomitrium</taxon>
    </lineage>
</organism>
<sequence length="55" mass="5917">MELLFVAEAIVLPHGSTVGGADMLKGLVLRDVDLVDNDGVSKLRIVWSLLLVAQE</sequence>
<name>A0A2K1IJT2_PHYPA</name>
<gene>
    <name evidence="1" type="ORF">PHYPA_028230</name>
</gene>
<reference evidence="1 3" key="2">
    <citation type="journal article" date="2018" name="Plant J.">
        <title>The Physcomitrella patens chromosome-scale assembly reveals moss genome structure and evolution.</title>
        <authorList>
            <person name="Lang D."/>
            <person name="Ullrich K.K."/>
            <person name="Murat F."/>
            <person name="Fuchs J."/>
            <person name="Jenkins J."/>
            <person name="Haas F.B."/>
            <person name="Piednoel M."/>
            <person name="Gundlach H."/>
            <person name="Van Bel M."/>
            <person name="Meyberg R."/>
            <person name="Vives C."/>
            <person name="Morata J."/>
            <person name="Symeonidi A."/>
            <person name="Hiss M."/>
            <person name="Muchero W."/>
            <person name="Kamisugi Y."/>
            <person name="Saleh O."/>
            <person name="Blanc G."/>
            <person name="Decker E.L."/>
            <person name="van Gessel N."/>
            <person name="Grimwood J."/>
            <person name="Hayes R.D."/>
            <person name="Graham S.W."/>
            <person name="Gunter L.E."/>
            <person name="McDaniel S.F."/>
            <person name="Hoernstein S.N.W."/>
            <person name="Larsson A."/>
            <person name="Li F.W."/>
            <person name="Perroud P.F."/>
            <person name="Phillips J."/>
            <person name="Ranjan P."/>
            <person name="Rokshar D.S."/>
            <person name="Rothfels C.J."/>
            <person name="Schneider L."/>
            <person name="Shu S."/>
            <person name="Stevenson D.W."/>
            <person name="Thummler F."/>
            <person name="Tillich M."/>
            <person name="Villarreal Aguilar J.C."/>
            <person name="Widiez T."/>
            <person name="Wong G.K."/>
            <person name="Wymore A."/>
            <person name="Zhang Y."/>
            <person name="Zimmer A.D."/>
            <person name="Quatrano R.S."/>
            <person name="Mayer K.F.X."/>
            <person name="Goodstein D."/>
            <person name="Casacuberta J.M."/>
            <person name="Vandepoele K."/>
            <person name="Reski R."/>
            <person name="Cuming A.C."/>
            <person name="Tuskan G.A."/>
            <person name="Maumus F."/>
            <person name="Salse J."/>
            <person name="Schmutz J."/>
            <person name="Rensing S.A."/>
        </authorList>
    </citation>
    <scope>NUCLEOTIDE SEQUENCE [LARGE SCALE GENOMIC DNA]</scope>
    <source>
        <strain evidence="2 3">cv. Gransden 2004</strain>
    </source>
</reference>
<dbReference type="InParanoid" id="A0A2K1IJT2"/>
<dbReference type="AlphaFoldDB" id="A0A2K1IJT2"/>
<dbReference type="EnsemblPlants" id="Pp3c23_17720V3.1">
    <property type="protein sequence ID" value="Pp3c23_17720V3.1"/>
    <property type="gene ID" value="Pp3c23_17720"/>
</dbReference>
<accession>A0A2K1IJT2</accession>
<evidence type="ECO:0000313" key="2">
    <source>
        <dbReference type="EnsemblPlants" id="Pp3c23_17720V3.1"/>
    </source>
</evidence>
<evidence type="ECO:0000313" key="3">
    <source>
        <dbReference type="Proteomes" id="UP000006727"/>
    </source>
</evidence>
<dbReference type="EMBL" id="ABEU02000023">
    <property type="protein sequence ID" value="PNR29536.1"/>
    <property type="molecule type" value="Genomic_DNA"/>
</dbReference>
<proteinExistence type="predicted"/>